<evidence type="ECO:0000313" key="1">
    <source>
        <dbReference type="EMBL" id="KAJ6822663.1"/>
    </source>
</evidence>
<reference evidence="1" key="1">
    <citation type="journal article" date="2023" name="GigaByte">
        <title>Genome assembly of the bearded iris, Iris pallida Lam.</title>
        <authorList>
            <person name="Bruccoleri R.E."/>
            <person name="Oakeley E.J."/>
            <person name="Faust A.M.E."/>
            <person name="Altorfer M."/>
            <person name="Dessus-Babus S."/>
            <person name="Burckhardt D."/>
            <person name="Oertli M."/>
            <person name="Naumann U."/>
            <person name="Petersen F."/>
            <person name="Wong J."/>
        </authorList>
    </citation>
    <scope>NUCLEOTIDE SEQUENCE</scope>
    <source>
        <strain evidence="1">GSM-AAB239-AS_SAM_17_03QT</strain>
    </source>
</reference>
<sequence length="57" mass="6434">MIETRPILSKSLTAGAIFATADVSSQVIFTFPSFCYFRFCVCVCVRYFRDLGVWIGV</sequence>
<gene>
    <name evidence="1" type="ORF">M6B38_386565</name>
</gene>
<dbReference type="EMBL" id="JANAVB010023999">
    <property type="protein sequence ID" value="KAJ6822663.1"/>
    <property type="molecule type" value="Genomic_DNA"/>
</dbReference>
<protein>
    <submittedName>
        <fullName evidence="1">Uncharacterized protein</fullName>
    </submittedName>
</protein>
<comment type="caution">
    <text evidence="1">The sequence shown here is derived from an EMBL/GenBank/DDBJ whole genome shotgun (WGS) entry which is preliminary data.</text>
</comment>
<accession>A0AAX6G2J2</accession>
<dbReference type="AlphaFoldDB" id="A0AAX6G2J2"/>
<dbReference type="Proteomes" id="UP001140949">
    <property type="component" value="Unassembled WGS sequence"/>
</dbReference>
<evidence type="ECO:0000313" key="2">
    <source>
        <dbReference type="Proteomes" id="UP001140949"/>
    </source>
</evidence>
<name>A0AAX6G2J2_IRIPA</name>
<keyword evidence="2" id="KW-1185">Reference proteome</keyword>
<reference evidence="1" key="2">
    <citation type="submission" date="2023-04" db="EMBL/GenBank/DDBJ databases">
        <authorList>
            <person name="Bruccoleri R.E."/>
            <person name="Oakeley E.J."/>
            <person name="Faust A.-M."/>
            <person name="Dessus-Babus S."/>
            <person name="Altorfer M."/>
            <person name="Burckhardt D."/>
            <person name="Oertli M."/>
            <person name="Naumann U."/>
            <person name="Petersen F."/>
            <person name="Wong J."/>
        </authorList>
    </citation>
    <scope>NUCLEOTIDE SEQUENCE</scope>
    <source>
        <strain evidence="1">GSM-AAB239-AS_SAM_17_03QT</strain>
        <tissue evidence="1">Leaf</tissue>
    </source>
</reference>
<proteinExistence type="predicted"/>
<organism evidence="1 2">
    <name type="scientific">Iris pallida</name>
    <name type="common">Sweet iris</name>
    <dbReference type="NCBI Taxonomy" id="29817"/>
    <lineage>
        <taxon>Eukaryota</taxon>
        <taxon>Viridiplantae</taxon>
        <taxon>Streptophyta</taxon>
        <taxon>Embryophyta</taxon>
        <taxon>Tracheophyta</taxon>
        <taxon>Spermatophyta</taxon>
        <taxon>Magnoliopsida</taxon>
        <taxon>Liliopsida</taxon>
        <taxon>Asparagales</taxon>
        <taxon>Iridaceae</taxon>
        <taxon>Iridoideae</taxon>
        <taxon>Irideae</taxon>
        <taxon>Iris</taxon>
    </lineage>
</organism>